<name>R8VU85_9FIRM</name>
<evidence type="ECO:0008006" key="4">
    <source>
        <dbReference type="Google" id="ProtNLM"/>
    </source>
</evidence>
<organism evidence="2 3">
    <name type="scientific">Butyricicoccus pullicaecorum 1.2</name>
    <dbReference type="NCBI Taxonomy" id="1203606"/>
    <lineage>
        <taxon>Bacteria</taxon>
        <taxon>Bacillati</taxon>
        <taxon>Bacillota</taxon>
        <taxon>Clostridia</taxon>
        <taxon>Eubacteriales</taxon>
        <taxon>Butyricicoccaceae</taxon>
        <taxon>Butyricicoccus</taxon>
    </lineage>
</organism>
<reference evidence="2 3" key="1">
    <citation type="submission" date="2013-01" db="EMBL/GenBank/DDBJ databases">
        <title>The Genome Sequence of Butyricicoccus pullicaecorum 1.2.</title>
        <authorList>
            <consortium name="The Broad Institute Genome Sequencing Platform"/>
            <person name="Earl A."/>
            <person name="Ward D."/>
            <person name="Feldgarden M."/>
            <person name="Gevers D."/>
            <person name="Van Immerseel F."/>
            <person name="Eeckhaut V."/>
            <person name="Walker B."/>
            <person name="Young S.K."/>
            <person name="Zeng Q."/>
            <person name="Gargeya S."/>
            <person name="Fitzgerald M."/>
            <person name="Haas B."/>
            <person name="Abouelleil A."/>
            <person name="Alvarado L."/>
            <person name="Arachchi H.M."/>
            <person name="Berlin A.M."/>
            <person name="Chapman S.B."/>
            <person name="Dewar J."/>
            <person name="Goldberg J."/>
            <person name="Griggs A."/>
            <person name="Gujja S."/>
            <person name="Hansen M."/>
            <person name="Howarth C."/>
            <person name="Imamovic A."/>
            <person name="Larimer J."/>
            <person name="McCowan C."/>
            <person name="Murphy C."/>
            <person name="Neiman D."/>
            <person name="Pearson M."/>
            <person name="Priest M."/>
            <person name="Roberts A."/>
            <person name="Saif S."/>
            <person name="Shea T."/>
            <person name="Sisk P."/>
            <person name="Sykes S."/>
            <person name="Wortman J."/>
            <person name="Nusbaum C."/>
            <person name="Birren B."/>
        </authorList>
    </citation>
    <scope>NUCLEOTIDE SEQUENCE [LARGE SCALE GENOMIC DNA]</scope>
    <source>
        <strain evidence="2 3">1.2</strain>
    </source>
</reference>
<evidence type="ECO:0000313" key="3">
    <source>
        <dbReference type="Proteomes" id="UP000013981"/>
    </source>
</evidence>
<keyword evidence="1" id="KW-0233">DNA recombination</keyword>
<comment type="caution">
    <text evidence="2">The sequence shown here is derived from an EMBL/GenBank/DDBJ whole genome shotgun (WGS) entry which is preliminary data.</text>
</comment>
<dbReference type="Gene3D" id="1.10.443.10">
    <property type="entry name" value="Intergrase catalytic core"/>
    <property type="match status" value="1"/>
</dbReference>
<protein>
    <recommendedName>
        <fullName evidence="4">Tyr recombinase domain-containing protein</fullName>
    </recommendedName>
</protein>
<dbReference type="PATRIC" id="fig|1203606.4.peg.2384"/>
<accession>R8VU85</accession>
<evidence type="ECO:0000313" key="2">
    <source>
        <dbReference type="EMBL" id="EOQ35836.1"/>
    </source>
</evidence>
<dbReference type="GO" id="GO:0015074">
    <property type="term" value="P:DNA integration"/>
    <property type="evidence" value="ECO:0007669"/>
    <property type="project" value="InterPro"/>
</dbReference>
<proteinExistence type="predicted"/>
<dbReference type="EMBL" id="AQOB01000010">
    <property type="protein sequence ID" value="EOQ35836.1"/>
    <property type="molecule type" value="Genomic_DNA"/>
</dbReference>
<dbReference type="GO" id="GO:0003677">
    <property type="term" value="F:DNA binding"/>
    <property type="evidence" value="ECO:0007669"/>
    <property type="project" value="InterPro"/>
</dbReference>
<dbReference type="SUPFAM" id="SSF56349">
    <property type="entry name" value="DNA breaking-rejoining enzymes"/>
    <property type="match status" value="1"/>
</dbReference>
<dbReference type="InterPro" id="IPR011010">
    <property type="entry name" value="DNA_brk_join_enz"/>
</dbReference>
<dbReference type="InterPro" id="IPR013762">
    <property type="entry name" value="Integrase-like_cat_sf"/>
</dbReference>
<evidence type="ECO:0000256" key="1">
    <source>
        <dbReference type="ARBA" id="ARBA00023172"/>
    </source>
</evidence>
<dbReference type="AlphaFoldDB" id="R8VU85"/>
<dbReference type="RefSeq" id="WP_016148532.1">
    <property type="nucleotide sequence ID" value="NZ_KB976104.1"/>
</dbReference>
<dbReference type="Proteomes" id="UP000013981">
    <property type="component" value="Unassembled WGS sequence"/>
</dbReference>
<gene>
    <name evidence="2" type="ORF">HMPREF1526_02414</name>
</gene>
<dbReference type="eggNOG" id="ENOG5030R0Y">
    <property type="taxonomic scope" value="Bacteria"/>
</dbReference>
<keyword evidence="3" id="KW-1185">Reference proteome</keyword>
<dbReference type="GO" id="GO:0006310">
    <property type="term" value="P:DNA recombination"/>
    <property type="evidence" value="ECO:0007669"/>
    <property type="project" value="UniProtKB-KW"/>
</dbReference>
<dbReference type="HOGENOM" id="CLU_053692_0_0_9"/>
<sequence length="451" mass="52686">MEDARINTTEEWKYMQQVCEQLCFGIYELRCLADNGEQVLRYFIVIKDENGLIWKWTRLAQYADTRTGIVSSITRSNYKKVRYVTQMLNYFFCGPDTPHRIHRFSQITYEKITDYFEHYAKTPSERTGRYRTQLQVSECILTCTQFVDNLLKDGIKLAVKKKELWKKEEKLERQGGQIHSYQKKTATIPNFHVTCFSEDKQPIFRDIPNKILQRMFRLAFRYMPHLVMPMALGAFAGLRPGECCQVQQEFVGGFQCQYVAGKLHAVTFDLTRNRQLRGDGVSTGSIKRRRKQKVYPGFLEPFQRILQFQKRYLEQIGFEPEFAPLVVNSRGVAMTTAAYSSAFQKLVEVYLRPSLLQDEDPYMQQYGQMLLENKLGPHALRHWFSVALVLDGVNATLLQYYRGDRDIESSYVYVTNKSELVKQYQKTTAGMVDEILKEGVYYAGKELYSAE</sequence>
<dbReference type="OrthoDB" id="2206342at2"/>